<proteinExistence type="predicted"/>
<accession>A0A8S5SUE1</accession>
<organism evidence="2">
    <name type="scientific">Phage sp. ctcqm2</name>
    <dbReference type="NCBI Taxonomy" id="2828007"/>
    <lineage>
        <taxon>Viruses</taxon>
    </lineage>
</organism>
<dbReference type="EMBL" id="BK032673">
    <property type="protein sequence ID" value="DAF54186.1"/>
    <property type="molecule type" value="Genomic_DNA"/>
</dbReference>
<name>A0A8S5SUE1_9VIRU</name>
<feature type="region of interest" description="Disordered" evidence="1">
    <location>
        <begin position="53"/>
        <end position="86"/>
    </location>
</feature>
<sequence>MTYSQYWDEDCELVKYYREAAKIKRDLTNQTAWLHGAYIYEAVADLAPILRMGGKKGTRPKPYRDSPYDLYAQSEKPKKQEQGDKKARSVMEMFMIANNKRFEQGGGKDGG</sequence>
<protein>
    <submittedName>
        <fullName evidence="2">Uncharacterized protein</fullName>
    </submittedName>
</protein>
<evidence type="ECO:0000256" key="1">
    <source>
        <dbReference type="SAM" id="MobiDB-lite"/>
    </source>
</evidence>
<feature type="compositionally biased region" description="Basic and acidic residues" evidence="1">
    <location>
        <begin position="75"/>
        <end position="86"/>
    </location>
</feature>
<reference evidence="2" key="1">
    <citation type="journal article" date="2021" name="Proc. Natl. Acad. Sci. U.S.A.">
        <title>A Catalog of Tens of Thousands of Viruses from Human Metagenomes Reveals Hidden Associations with Chronic Diseases.</title>
        <authorList>
            <person name="Tisza M.J."/>
            <person name="Buck C.B."/>
        </authorList>
    </citation>
    <scope>NUCLEOTIDE SEQUENCE</scope>
    <source>
        <strain evidence="2">Ctcqm2</strain>
    </source>
</reference>
<evidence type="ECO:0000313" key="2">
    <source>
        <dbReference type="EMBL" id="DAF54186.1"/>
    </source>
</evidence>